<accession>A0AA36JN26</accession>
<dbReference type="PANTHER" id="PTHR33667">
    <property type="entry name" value="SI:DKEY-57N24.6"/>
    <property type="match status" value="1"/>
</dbReference>
<name>A0AA36JN26_9DINO</name>
<gene>
    <name evidence="2" type="ORF">EVOR1521_LOCUS30406</name>
</gene>
<dbReference type="Proteomes" id="UP001178507">
    <property type="component" value="Unassembled WGS sequence"/>
</dbReference>
<reference evidence="2" key="1">
    <citation type="submission" date="2023-08" db="EMBL/GenBank/DDBJ databases">
        <authorList>
            <person name="Chen Y."/>
            <person name="Shah S."/>
            <person name="Dougan E. K."/>
            <person name="Thang M."/>
            <person name="Chan C."/>
        </authorList>
    </citation>
    <scope>NUCLEOTIDE SEQUENCE</scope>
</reference>
<feature type="region of interest" description="Disordered" evidence="1">
    <location>
        <begin position="283"/>
        <end position="316"/>
    </location>
</feature>
<proteinExistence type="predicted"/>
<dbReference type="AlphaFoldDB" id="A0AA36JN26"/>
<keyword evidence="3" id="KW-1185">Reference proteome</keyword>
<organism evidence="2 3">
    <name type="scientific">Effrenium voratum</name>
    <dbReference type="NCBI Taxonomy" id="2562239"/>
    <lineage>
        <taxon>Eukaryota</taxon>
        <taxon>Sar</taxon>
        <taxon>Alveolata</taxon>
        <taxon>Dinophyceae</taxon>
        <taxon>Suessiales</taxon>
        <taxon>Symbiodiniaceae</taxon>
        <taxon>Effrenium</taxon>
    </lineage>
</organism>
<dbReference type="EMBL" id="CAUJNA010003760">
    <property type="protein sequence ID" value="CAJ1409248.1"/>
    <property type="molecule type" value="Genomic_DNA"/>
</dbReference>
<comment type="caution">
    <text evidence="2">The sequence shown here is derived from an EMBL/GenBank/DDBJ whole genome shotgun (WGS) entry which is preliminary data.</text>
</comment>
<protein>
    <submittedName>
        <fullName evidence="2">Uncharacterized protein</fullName>
    </submittedName>
</protein>
<evidence type="ECO:0000256" key="1">
    <source>
        <dbReference type="SAM" id="MobiDB-lite"/>
    </source>
</evidence>
<evidence type="ECO:0000313" key="2">
    <source>
        <dbReference type="EMBL" id="CAJ1409248.1"/>
    </source>
</evidence>
<dbReference type="PANTHER" id="PTHR33667:SF7">
    <property type="entry name" value="RIKEN CDNA 1810020O05 GENE"/>
    <property type="match status" value="1"/>
</dbReference>
<evidence type="ECO:0000313" key="3">
    <source>
        <dbReference type="Proteomes" id="UP001178507"/>
    </source>
</evidence>
<sequence length="316" mass="34255">MPGGVMSKPFAWNFEPRSVAFKLCVQASFHPSVSNCTVSIPFLDAGGNLSASVAVSLGASEVKPRQAGPGGRSAKCVTTEKEIGNFNVTLEFVKAIQRAKLPVSVALEGAGAPVSDAKICLGPLLLAGSEALSPETYRTGEPPRSKRLRPTNSVSASFTESVGVAGLYSLDVFVAMDKPLLSQEMMLRLMPACFRVEMLQGLPNEKWLPQKCEEVFVEIYPKLSSASEGLSETCPRMQSERRPHNTTADFTEPVVWLLGFAPPHALREWMQHEGLVVEVHDRDPKQKKVDESAPITQAPVHGHGVARFPLGPLLQR</sequence>